<evidence type="ECO:0000256" key="7">
    <source>
        <dbReference type="ARBA" id="ARBA00023273"/>
    </source>
</evidence>
<keyword evidence="2" id="KW-0963">Cytoplasm</keyword>
<protein>
    <recommendedName>
        <fullName evidence="10">Radial spoke head protein 9 homolog</fullName>
    </recommendedName>
</protein>
<dbReference type="InterPro" id="IPR055316">
    <property type="entry name" value="RSP9"/>
</dbReference>
<evidence type="ECO:0000256" key="4">
    <source>
        <dbReference type="ARBA" id="ARBA00022846"/>
    </source>
</evidence>
<proteinExistence type="inferred from homology"/>
<gene>
    <name evidence="11" type="ORF">GEV33_009976</name>
</gene>
<evidence type="ECO:0000256" key="9">
    <source>
        <dbReference type="ARBA" id="ARBA00038319"/>
    </source>
</evidence>
<dbReference type="PANTHER" id="PTHR22069:SF0">
    <property type="entry name" value="RADIAL SPOKE HEAD PROTEIN 9 HOMOLOG"/>
    <property type="match status" value="1"/>
</dbReference>
<dbReference type="GO" id="GO:0044458">
    <property type="term" value="P:motile cilium assembly"/>
    <property type="evidence" value="ECO:0007669"/>
    <property type="project" value="TreeGrafter"/>
</dbReference>
<comment type="subcellular location">
    <subcellularLocation>
        <location evidence="8">Cell projection</location>
        <location evidence="8">Kinocilium</location>
    </subcellularLocation>
    <subcellularLocation>
        <location evidence="1">Cytoplasm</location>
        <location evidence="1">Cytoskeleton</location>
        <location evidence="1">Flagellum axoneme</location>
    </subcellularLocation>
</comment>
<dbReference type="GO" id="GO:0060091">
    <property type="term" value="C:kinocilium"/>
    <property type="evidence" value="ECO:0007669"/>
    <property type="project" value="UniProtKB-SubCell"/>
</dbReference>
<keyword evidence="5" id="KW-0969">Cilium</keyword>
<evidence type="ECO:0000256" key="5">
    <source>
        <dbReference type="ARBA" id="ARBA00023069"/>
    </source>
</evidence>
<comment type="similarity">
    <text evidence="9">Belongs to the flagellar radial spoke RSP9 family.</text>
</comment>
<keyword evidence="12" id="KW-1185">Reference proteome</keyword>
<evidence type="ECO:0000256" key="6">
    <source>
        <dbReference type="ARBA" id="ARBA00023212"/>
    </source>
</evidence>
<keyword evidence="3" id="KW-0970">Cilium biogenesis/degradation</keyword>
<accession>A0A8J6LGX7</accession>
<reference evidence="11" key="1">
    <citation type="journal article" date="2020" name="J Insects Food Feed">
        <title>The yellow mealworm (Tenebrio molitor) genome: a resource for the emerging insects as food and feed industry.</title>
        <authorList>
            <person name="Eriksson T."/>
            <person name="Andere A."/>
            <person name="Kelstrup H."/>
            <person name="Emery V."/>
            <person name="Picard C."/>
        </authorList>
    </citation>
    <scope>NUCLEOTIDE SEQUENCE</scope>
    <source>
        <strain evidence="11">Stoneville</strain>
        <tissue evidence="11">Whole head</tissue>
    </source>
</reference>
<name>A0A8J6LGX7_TENMO</name>
<dbReference type="Proteomes" id="UP000719412">
    <property type="component" value="Unassembled WGS sequence"/>
</dbReference>
<dbReference type="GO" id="GO:0060294">
    <property type="term" value="P:cilium movement involved in cell motility"/>
    <property type="evidence" value="ECO:0007669"/>
    <property type="project" value="InterPro"/>
</dbReference>
<evidence type="ECO:0000313" key="12">
    <source>
        <dbReference type="Proteomes" id="UP000719412"/>
    </source>
</evidence>
<dbReference type="InterPro" id="IPR006802">
    <property type="entry name" value="Radial_spoke"/>
</dbReference>
<dbReference type="GO" id="GO:0035082">
    <property type="term" value="P:axoneme assembly"/>
    <property type="evidence" value="ECO:0007669"/>
    <property type="project" value="InterPro"/>
</dbReference>
<keyword evidence="4" id="KW-0282">Flagellum</keyword>
<dbReference type="GO" id="GO:0001534">
    <property type="term" value="C:radial spoke"/>
    <property type="evidence" value="ECO:0007669"/>
    <property type="project" value="InterPro"/>
</dbReference>
<dbReference type="EMBL" id="JABDTM020025779">
    <property type="protein sequence ID" value="KAH0812811.1"/>
    <property type="molecule type" value="Genomic_DNA"/>
</dbReference>
<keyword evidence="7" id="KW-0966">Cell projection</keyword>
<organism evidence="11 12">
    <name type="scientific">Tenebrio molitor</name>
    <name type="common">Yellow mealworm beetle</name>
    <dbReference type="NCBI Taxonomy" id="7067"/>
    <lineage>
        <taxon>Eukaryota</taxon>
        <taxon>Metazoa</taxon>
        <taxon>Ecdysozoa</taxon>
        <taxon>Arthropoda</taxon>
        <taxon>Hexapoda</taxon>
        <taxon>Insecta</taxon>
        <taxon>Pterygota</taxon>
        <taxon>Neoptera</taxon>
        <taxon>Endopterygota</taxon>
        <taxon>Coleoptera</taxon>
        <taxon>Polyphaga</taxon>
        <taxon>Cucujiformia</taxon>
        <taxon>Tenebrionidae</taxon>
        <taxon>Tenebrio</taxon>
    </lineage>
</organism>
<evidence type="ECO:0000256" key="8">
    <source>
        <dbReference type="ARBA" id="ARBA00037822"/>
    </source>
</evidence>
<evidence type="ECO:0000256" key="10">
    <source>
        <dbReference type="ARBA" id="ARBA00041080"/>
    </source>
</evidence>
<dbReference type="AlphaFoldDB" id="A0A8J6LGX7"/>
<dbReference type="PANTHER" id="PTHR22069">
    <property type="entry name" value="MITOCHONDRIAL RIBOSOMAL PROTEIN S18"/>
    <property type="match status" value="1"/>
</dbReference>
<comment type="caution">
    <text evidence="11">The sequence shown here is derived from an EMBL/GenBank/DDBJ whole genome shotgun (WGS) entry which is preliminary data.</text>
</comment>
<evidence type="ECO:0000256" key="3">
    <source>
        <dbReference type="ARBA" id="ARBA00022794"/>
    </source>
</evidence>
<sequence>MRPRNVTRTMSELYQLFQVLATARSAPRDRTASEMDVPSGLTFDKFAAPSTGERRALSRPPRDVGAKFKPRDQRAVAELSKMNLDEVLDTLHLSEQSGHLISTEEGLVLNNSLLILQNENHFRKIFFWGRIFGTDNDYYVAYGYRSDAMHDRVFYYSTNCVNWGLLPLPTDYAKKLVPLCTARFQGDPALVLDVLLEKDEIAFGEPLTEPQVRKLKEEDRLSATIHLINHEVLVVPRGALYKRADGAIVESLAFEGLTPLEAREIKNFLHYRVPTQKWNTNLLTRDDYNFAMDFLDPLDVDIPEGCWLLNLTVSEDTVVLKSLYWPGMFFYHLLKTPRYGFVYFGNGIKCLDVPFFLNGLYPIYEDFFQGK</sequence>
<dbReference type="Pfam" id="PF04712">
    <property type="entry name" value="Radial_spoke"/>
    <property type="match status" value="1"/>
</dbReference>
<evidence type="ECO:0000313" key="11">
    <source>
        <dbReference type="EMBL" id="KAH0812811.1"/>
    </source>
</evidence>
<reference evidence="11" key="2">
    <citation type="submission" date="2021-08" db="EMBL/GenBank/DDBJ databases">
        <authorList>
            <person name="Eriksson T."/>
        </authorList>
    </citation>
    <scope>NUCLEOTIDE SEQUENCE</scope>
    <source>
        <strain evidence="11">Stoneville</strain>
        <tissue evidence="11">Whole head</tissue>
    </source>
</reference>
<keyword evidence="6" id="KW-0206">Cytoskeleton</keyword>
<evidence type="ECO:0000256" key="2">
    <source>
        <dbReference type="ARBA" id="ARBA00022490"/>
    </source>
</evidence>
<evidence type="ECO:0000256" key="1">
    <source>
        <dbReference type="ARBA" id="ARBA00004611"/>
    </source>
</evidence>